<dbReference type="InterPro" id="IPR049492">
    <property type="entry name" value="BD-FAE-like_dom"/>
</dbReference>
<evidence type="ECO:0000259" key="2">
    <source>
        <dbReference type="Pfam" id="PF20434"/>
    </source>
</evidence>
<evidence type="ECO:0000313" key="4">
    <source>
        <dbReference type="Proteomes" id="UP000657421"/>
    </source>
</evidence>
<dbReference type="InterPro" id="IPR050300">
    <property type="entry name" value="GDXG_lipolytic_enzyme"/>
</dbReference>
<dbReference type="GO" id="GO:0016787">
    <property type="term" value="F:hydrolase activity"/>
    <property type="evidence" value="ECO:0007669"/>
    <property type="project" value="UniProtKB-KW"/>
</dbReference>
<proteinExistence type="predicted"/>
<protein>
    <submittedName>
        <fullName evidence="3">Alpha/beta hydrolase</fullName>
    </submittedName>
</protein>
<evidence type="ECO:0000256" key="1">
    <source>
        <dbReference type="ARBA" id="ARBA00022801"/>
    </source>
</evidence>
<feature type="domain" description="BD-FAE-like" evidence="2">
    <location>
        <begin position="46"/>
        <end position="230"/>
    </location>
</feature>
<name>A0ABR7NDL1_9FIRM</name>
<sequence length="298" mass="34013">MSKTSERVRKEWKIGDAKRDAGLTTPEDIERFDNIAYGSDPVWNLLDVYRPKEQKGKLPVIVNIHGGGWVYGNKEIYQFYGMSLAQKGFAVVNFNYRLAPENQFPAQLCDVNSVVEWMYQNQDTYGLDMERVFMVGDSAGAHLCGLYSAICTDADYAAEYPFTVPRRFVPTAVALNCGVYCPLGEKNVIGSEDDKDLMEDLLPEKGSERERKMVNVTDHVNPHFPPVYLMTCVGDFCYPQAFLLEEELKKQGVEYTFRIYGTEEKPLYHVFHVNMKEPAGAECNTQECEFFHRKGLND</sequence>
<keyword evidence="1 3" id="KW-0378">Hydrolase</keyword>
<dbReference type="Proteomes" id="UP000657421">
    <property type="component" value="Unassembled WGS sequence"/>
</dbReference>
<comment type="caution">
    <text evidence="3">The sequence shown here is derived from an EMBL/GenBank/DDBJ whole genome shotgun (WGS) entry which is preliminary data.</text>
</comment>
<gene>
    <name evidence="3" type="ORF">H8716_14435</name>
</gene>
<accession>A0ABR7NDL1</accession>
<reference evidence="3 4" key="1">
    <citation type="submission" date="2020-08" db="EMBL/GenBank/DDBJ databases">
        <title>Genome public.</title>
        <authorList>
            <person name="Liu C."/>
            <person name="Sun Q."/>
        </authorList>
    </citation>
    <scope>NUCLEOTIDE SEQUENCE [LARGE SCALE GENOMIC DNA]</scope>
    <source>
        <strain evidence="3 4">NSJ-46</strain>
    </source>
</reference>
<dbReference type="InterPro" id="IPR029058">
    <property type="entry name" value="AB_hydrolase_fold"/>
</dbReference>
<organism evidence="3 4">
    <name type="scientific">Jingyaoa shaoxingensis</name>
    <dbReference type="NCBI Taxonomy" id="2763671"/>
    <lineage>
        <taxon>Bacteria</taxon>
        <taxon>Bacillati</taxon>
        <taxon>Bacillota</taxon>
        <taxon>Clostridia</taxon>
        <taxon>Lachnospirales</taxon>
        <taxon>Lachnospiraceae</taxon>
        <taxon>Jingyaoa</taxon>
    </lineage>
</organism>
<dbReference type="RefSeq" id="WP_249309749.1">
    <property type="nucleotide sequence ID" value="NZ_JACRSZ010000018.1"/>
</dbReference>
<dbReference type="PANTHER" id="PTHR48081">
    <property type="entry name" value="AB HYDROLASE SUPERFAMILY PROTEIN C4A8.06C"/>
    <property type="match status" value="1"/>
</dbReference>
<evidence type="ECO:0000313" key="3">
    <source>
        <dbReference type="EMBL" id="MBC8574255.1"/>
    </source>
</evidence>
<dbReference type="EMBL" id="JACRSZ010000018">
    <property type="protein sequence ID" value="MBC8574255.1"/>
    <property type="molecule type" value="Genomic_DNA"/>
</dbReference>
<dbReference type="SUPFAM" id="SSF53474">
    <property type="entry name" value="alpha/beta-Hydrolases"/>
    <property type="match status" value="1"/>
</dbReference>
<dbReference type="Gene3D" id="3.40.50.1820">
    <property type="entry name" value="alpha/beta hydrolase"/>
    <property type="match status" value="1"/>
</dbReference>
<dbReference type="Pfam" id="PF20434">
    <property type="entry name" value="BD-FAE"/>
    <property type="match status" value="1"/>
</dbReference>
<keyword evidence="4" id="KW-1185">Reference proteome</keyword>